<evidence type="ECO:0000313" key="2">
    <source>
        <dbReference type="EMBL" id="MFC4212322.1"/>
    </source>
</evidence>
<comment type="caution">
    <text evidence="2">The sequence shown here is derived from an EMBL/GenBank/DDBJ whole genome shotgun (WGS) entry which is preliminary data.</text>
</comment>
<evidence type="ECO:0000256" key="1">
    <source>
        <dbReference type="SAM" id="SignalP"/>
    </source>
</evidence>
<keyword evidence="1" id="KW-0732">Signal</keyword>
<keyword evidence="3" id="KW-1185">Reference proteome</keyword>
<proteinExistence type="predicted"/>
<evidence type="ECO:0000313" key="3">
    <source>
        <dbReference type="Proteomes" id="UP001595789"/>
    </source>
</evidence>
<dbReference type="Proteomes" id="UP001595789">
    <property type="component" value="Unassembled WGS sequence"/>
</dbReference>
<dbReference type="RefSeq" id="WP_378986185.1">
    <property type="nucleotide sequence ID" value="NZ_JBHSBW010000013.1"/>
</dbReference>
<feature type="signal peptide" evidence="1">
    <location>
        <begin position="1"/>
        <end position="18"/>
    </location>
</feature>
<name>A0ABV8PDG8_9SPHI</name>
<dbReference type="EMBL" id="JBHSBW010000013">
    <property type="protein sequence ID" value="MFC4212322.1"/>
    <property type="molecule type" value="Genomic_DNA"/>
</dbReference>
<reference evidence="3" key="1">
    <citation type="journal article" date="2019" name="Int. J. Syst. Evol. Microbiol.">
        <title>The Global Catalogue of Microorganisms (GCM) 10K type strain sequencing project: providing services to taxonomists for standard genome sequencing and annotation.</title>
        <authorList>
            <consortium name="The Broad Institute Genomics Platform"/>
            <consortium name="The Broad Institute Genome Sequencing Center for Infectious Disease"/>
            <person name="Wu L."/>
            <person name="Ma J."/>
        </authorList>
    </citation>
    <scope>NUCLEOTIDE SEQUENCE [LARGE SCALE GENOMIC DNA]</scope>
    <source>
        <strain evidence="3">CCM 8691</strain>
    </source>
</reference>
<accession>A0ABV8PDG8</accession>
<sequence length="122" mass="13342">MTKLITFLLIVISINAFGQTGCRRISDGVLFQSQILLSNDYNSFLPFNGDVSKFCLPSGNTGTACSIRNPITQVTSPGRFGAYSAFNCDIDDYAFGAVFISGIIGIKMLRRFILHKSTSFPI</sequence>
<organism evidence="2 3">
    <name type="scientific">Pedobacter lithocola</name>
    <dbReference type="NCBI Taxonomy" id="1908239"/>
    <lineage>
        <taxon>Bacteria</taxon>
        <taxon>Pseudomonadati</taxon>
        <taxon>Bacteroidota</taxon>
        <taxon>Sphingobacteriia</taxon>
        <taxon>Sphingobacteriales</taxon>
        <taxon>Sphingobacteriaceae</taxon>
        <taxon>Pedobacter</taxon>
    </lineage>
</organism>
<protein>
    <submittedName>
        <fullName evidence="2">Uncharacterized protein</fullName>
    </submittedName>
</protein>
<gene>
    <name evidence="2" type="ORF">ACFOWA_14080</name>
</gene>
<feature type="chain" id="PRO_5046202371" evidence="1">
    <location>
        <begin position="19"/>
        <end position="122"/>
    </location>
</feature>